<sequence length="105" mass="11713">MNMKKIMGLILVGLIVLVGCQNRSAEICSFVEASKTDKNTTTRMEGVVCVIEDKDYETVLVLKCSSFLGFTEINLVLKYNNETNLTSINEIKNKCDIIGEERVTS</sequence>
<proteinExistence type="predicted"/>
<dbReference type="PROSITE" id="PS51257">
    <property type="entry name" value="PROKAR_LIPOPROTEIN"/>
    <property type="match status" value="1"/>
</dbReference>
<organism evidence="1">
    <name type="scientific">marine sediment metagenome</name>
    <dbReference type="NCBI Taxonomy" id="412755"/>
    <lineage>
        <taxon>unclassified sequences</taxon>
        <taxon>metagenomes</taxon>
        <taxon>ecological metagenomes</taxon>
    </lineage>
</organism>
<name>A0A0F9TSH0_9ZZZZ</name>
<dbReference type="EMBL" id="LAZR01001457">
    <property type="protein sequence ID" value="KKN44313.1"/>
    <property type="molecule type" value="Genomic_DNA"/>
</dbReference>
<reference evidence="1" key="1">
    <citation type="journal article" date="2015" name="Nature">
        <title>Complex archaea that bridge the gap between prokaryotes and eukaryotes.</title>
        <authorList>
            <person name="Spang A."/>
            <person name="Saw J.H."/>
            <person name="Jorgensen S.L."/>
            <person name="Zaremba-Niedzwiedzka K."/>
            <person name="Martijn J."/>
            <person name="Lind A.E."/>
            <person name="van Eijk R."/>
            <person name="Schleper C."/>
            <person name="Guy L."/>
            <person name="Ettema T.J."/>
        </authorList>
    </citation>
    <scope>NUCLEOTIDE SEQUENCE</scope>
</reference>
<evidence type="ECO:0008006" key="2">
    <source>
        <dbReference type="Google" id="ProtNLM"/>
    </source>
</evidence>
<comment type="caution">
    <text evidence="1">The sequence shown here is derived from an EMBL/GenBank/DDBJ whole genome shotgun (WGS) entry which is preliminary data.</text>
</comment>
<protein>
    <recommendedName>
        <fullName evidence="2">Lipoprotein</fullName>
    </recommendedName>
</protein>
<evidence type="ECO:0000313" key="1">
    <source>
        <dbReference type="EMBL" id="KKN44313.1"/>
    </source>
</evidence>
<accession>A0A0F9TSH0</accession>
<gene>
    <name evidence="1" type="ORF">LCGC14_0694150</name>
</gene>
<dbReference type="AlphaFoldDB" id="A0A0F9TSH0"/>